<proteinExistence type="predicted"/>
<dbReference type="NCBIfam" id="TIGR03696">
    <property type="entry name" value="Rhs_assc_core"/>
    <property type="match status" value="1"/>
</dbReference>
<feature type="signal peptide" evidence="5">
    <location>
        <begin position="1"/>
        <end position="33"/>
    </location>
</feature>
<keyword evidence="3" id="KW-0843">Virulence</keyword>
<keyword evidence="2" id="KW-0964">Secreted</keyword>
<dbReference type="RefSeq" id="WP_191796166.1">
    <property type="nucleotide sequence ID" value="NZ_JACSQQ010000015.1"/>
</dbReference>
<feature type="compositionally biased region" description="Polar residues" evidence="4">
    <location>
        <begin position="1237"/>
        <end position="1247"/>
    </location>
</feature>
<evidence type="ECO:0000256" key="1">
    <source>
        <dbReference type="ARBA" id="ARBA00004613"/>
    </source>
</evidence>
<feature type="compositionally biased region" description="Low complexity" evidence="4">
    <location>
        <begin position="1016"/>
        <end position="1044"/>
    </location>
</feature>
<dbReference type="InterPro" id="IPR031325">
    <property type="entry name" value="RHS_repeat"/>
</dbReference>
<name>A0ABR8RSM3_9CELL</name>
<gene>
    <name evidence="6" type="ORF">H9652_10320</name>
</gene>
<dbReference type="EMBL" id="JACSQQ010000015">
    <property type="protein sequence ID" value="MBD7950801.1"/>
    <property type="molecule type" value="Genomic_DNA"/>
</dbReference>
<evidence type="ECO:0000313" key="6">
    <source>
        <dbReference type="EMBL" id="MBD7950801.1"/>
    </source>
</evidence>
<feature type="region of interest" description="Disordered" evidence="4">
    <location>
        <begin position="1011"/>
        <end position="1049"/>
    </location>
</feature>
<dbReference type="PANTHER" id="PTHR32305">
    <property type="match status" value="1"/>
</dbReference>
<feature type="region of interest" description="Disordered" evidence="4">
    <location>
        <begin position="37"/>
        <end position="95"/>
    </location>
</feature>
<feature type="compositionally biased region" description="Basic and acidic residues" evidence="4">
    <location>
        <begin position="37"/>
        <end position="51"/>
    </location>
</feature>
<dbReference type="NCBIfam" id="TIGR01643">
    <property type="entry name" value="YD_repeat_2x"/>
    <property type="match status" value="3"/>
</dbReference>
<protein>
    <recommendedName>
        <fullName evidence="8">RHS repeat-associated core domain-containing protein</fullName>
    </recommendedName>
</protein>
<feature type="chain" id="PRO_5046108461" description="RHS repeat-associated core domain-containing protein" evidence="5">
    <location>
        <begin position="34"/>
        <end position="2080"/>
    </location>
</feature>
<dbReference type="InterPro" id="IPR006530">
    <property type="entry name" value="YD"/>
</dbReference>
<dbReference type="PANTHER" id="PTHR32305:SF17">
    <property type="entry name" value="TRNA NUCLEASE WAPA"/>
    <property type="match status" value="1"/>
</dbReference>
<sequence length="2080" mass="221089">MVKNNGRSARLGISAAVIASLVITLAGAPAAGADELRAADRSSWSAEERRAHGQTLWPDRDDEKVIPSQDAPPVDKPARAPRTSSPTTPVEWPEGGAATVDVPISGEPVEAELPKVPVTVAAVPDEEGQEATGDAPPTEAPVAPVEVAVADRDATKKADVDGLLLSVEPAAEGDVVGTLEVSIDYSGFAGAFGGDWASRLQVVSLPDCDLASPGAGCGEQVALESTNDATAGVVTARVAPAAMGVLAVTAGTSGSTGNWSATSLSPSATWQVSEQTGDFVWSYPMAVPAGPGGPEPELALSYSSGAVDGRVSSTNNQSSWIGDGWDLGSGYVERKYVACADDMAGAANNASRKTGDLCWQSDNATLALNGGAVELVKDAASGAWKPKKDDGTKIERLTGSWNAGQNGEYWKVTTSDGTQYFFGRDKRSAADTASLNSAWTVPVFGNHPGDPCYQAAFANSSCNQVWRWNLDYVVDPGGNSLTYTYAKETNSYGRNLNTAVSSYDRGGYLVSIDYGQRAGAEATKAPARVEFTVAERCLPSGSVTCDPAQLTTANAAKWPDVPFDLICTSSSTCPQQVSPAFFTRKRLTTVTTKVLDGSTYRSVDSWTLGHQFPDPGDGTDAVLWLASIERTGHVGTAVTLPKVTFVGEQKANRVDTLGDIGPAMNRYRIIAINTESGGTVSVNYTPQDCTSGNTPAAPESNTRRCFPVFWDPEGGIGSTMEYFHKYLVSSIVASGNDSQSQATVTSYSYVGDAAWHYDDNALVPVKQRTWGQFRGYATVDVTTGDSTTNQLKTRSRFFRGMNGDRANAAGGAKSVSVDGIVDHDWFNGMTREEIVFDGAAEVSGTLSVPWASGVTATGADGTSSRYVGIETVESRTTAPALAGGKRTTRTVTSFDQYGMPTQVDDQGDVSSSADDQCTRTEYNRNVELNILSTVMRTETVAKNCATAPSRPVDVIGDVRSSFDGGGYGAAPTKGLVTRTEHLKAYAGATPQYVATSTSTYDVHGRVTKSTDALGRTTTTSYTPATGGPVTKTTTTSPDPDGSGPLTAHTVSTDVEPLRGTPVKVTDASGKVTSGTYDALGRLTQVWQPGRVQGTDTPSAKYTYKIVTAGSNAVTSESLIHDGTYQTSVALFDGLLRSRQTQAPSASRTDAGRVVTDTIYDSRGLATTTNAPWYTTGAPATTTVVPTTAVPARTKTTFDGAGRPTSSVFQVAEQDRWRTTTTYGGDRVSVDPPAGAVPTTTISDARGRTTSLLQYTGAGPTGTSQATNYTYDQAGRLTKVVDPAGNQWTYGYDLRGLQTSATDPDKGTTTSTYDDAGQLLTTTDARGVVLASVYDQLGRKTELRESTDKGTLRSSWVYDTLAKGLLTSSTRHEGASKYVTAVTGYDPAGRPLGQAVTLPAVEGVLAGTHKTEYTYTVDGQVKTTKYPAAGALGAETVTTYFDNRSVPEWMAGGIGWGVYVAGSQYSPYGEPLVLDLGSGKSQMLNFSYEHGTRRADQTWLQREDKTTYDLDISYAYDDAGNITSIADAPPGKPADTQCFAYDALRRLTEAWTPKTADCGSAGRTVANLGGPAPYWTSYTHDLVGNRTTSTQHTSTGDRRSTYAYPAAGANQPHALKTVTHTASAPTAPTTDAYTYDAAGNLLTRNLAGEAPQTLTWDAEGKLDSLKEGTEASDEYIYSADGQRLVRHQDGVTTVYLPGGQELKLTGSTITGMRYYSFAGKTVASRTANGSAGVRTLISDHHATAEISINNSTNQLTRRYHDPYGNPRGAAASTWVGDRGFLNKPTDSTGLTQVGARYYDAQTGRFISVDPLMDLTDPQQWNGYAYSNNNPTTYSDPTGLIYCGRVDYRDCNQAYEYNSRTGIGTVHKPKMGISNTFIVNPSQYREHRRQELKLQPAKNRLFKQYRRTALDAAGMIPGPVGMAADGYSMYRAARERDVARFTESAASFLPIGGDIYRGFKIGPAVSRLNKATRDLASQVPNPAPVYKPNGAPDRSSPWYVGYRDADGNLQTVGNLDGVHTEIRIQERMPGVQMSRPFGWRTLDPEQGPEWVEGTVCGSCQILPESLFPPGTRGAPGGPWGHK</sequence>
<accession>A0ABR8RSM3</accession>
<dbReference type="Pfam" id="PF05593">
    <property type="entry name" value="RHS_repeat"/>
    <property type="match status" value="2"/>
</dbReference>
<comment type="subcellular location">
    <subcellularLocation>
        <location evidence="1">Secreted</location>
    </subcellularLocation>
</comment>
<evidence type="ECO:0000256" key="5">
    <source>
        <dbReference type="SAM" id="SignalP"/>
    </source>
</evidence>
<evidence type="ECO:0000313" key="7">
    <source>
        <dbReference type="Proteomes" id="UP000641803"/>
    </source>
</evidence>
<evidence type="ECO:0000256" key="2">
    <source>
        <dbReference type="ARBA" id="ARBA00022525"/>
    </source>
</evidence>
<dbReference type="Gene3D" id="2.180.10.10">
    <property type="entry name" value="RHS repeat-associated core"/>
    <property type="match status" value="2"/>
</dbReference>
<reference evidence="6 7" key="1">
    <citation type="submission" date="2020-08" db="EMBL/GenBank/DDBJ databases">
        <title>A Genomic Blueprint of the Chicken Gut Microbiome.</title>
        <authorList>
            <person name="Gilroy R."/>
            <person name="Ravi A."/>
            <person name="Getino M."/>
            <person name="Pursley I."/>
            <person name="Horton D.L."/>
            <person name="Alikhan N.-F."/>
            <person name="Baker D."/>
            <person name="Gharbi K."/>
            <person name="Hall N."/>
            <person name="Watson M."/>
            <person name="Adriaenssens E.M."/>
            <person name="Foster-Nyarko E."/>
            <person name="Jarju S."/>
            <person name="Secka A."/>
            <person name="Antonio M."/>
            <person name="Oren A."/>
            <person name="Chaudhuri R."/>
            <person name="La Ragione R.M."/>
            <person name="Hildebrand F."/>
            <person name="Pallen M.J."/>
        </authorList>
    </citation>
    <scope>NUCLEOTIDE SEQUENCE [LARGE SCALE GENOMIC DNA]</scope>
    <source>
        <strain evidence="6 7">Sa4CUA1</strain>
    </source>
</reference>
<organism evidence="6 7">
    <name type="scientific">Oerskovia rustica</name>
    <dbReference type="NCBI Taxonomy" id="2762237"/>
    <lineage>
        <taxon>Bacteria</taxon>
        <taxon>Bacillati</taxon>
        <taxon>Actinomycetota</taxon>
        <taxon>Actinomycetes</taxon>
        <taxon>Micrococcales</taxon>
        <taxon>Cellulomonadaceae</taxon>
        <taxon>Oerskovia</taxon>
    </lineage>
</organism>
<evidence type="ECO:0000256" key="4">
    <source>
        <dbReference type="SAM" id="MobiDB-lite"/>
    </source>
</evidence>
<keyword evidence="5" id="KW-0732">Signal</keyword>
<evidence type="ECO:0008006" key="8">
    <source>
        <dbReference type="Google" id="ProtNLM"/>
    </source>
</evidence>
<dbReference type="Proteomes" id="UP000641803">
    <property type="component" value="Unassembled WGS sequence"/>
</dbReference>
<dbReference type="InterPro" id="IPR003284">
    <property type="entry name" value="Sal_SpvB"/>
</dbReference>
<keyword evidence="7" id="KW-1185">Reference proteome</keyword>
<feature type="region of interest" description="Disordered" evidence="4">
    <location>
        <begin position="1221"/>
        <end position="1247"/>
    </location>
</feature>
<comment type="caution">
    <text evidence="6">The sequence shown here is derived from an EMBL/GenBank/DDBJ whole genome shotgun (WGS) entry which is preliminary data.</text>
</comment>
<evidence type="ECO:0000256" key="3">
    <source>
        <dbReference type="ARBA" id="ARBA00023026"/>
    </source>
</evidence>
<dbReference type="InterPro" id="IPR050708">
    <property type="entry name" value="T6SS_VgrG/RHS"/>
</dbReference>
<dbReference type="InterPro" id="IPR022385">
    <property type="entry name" value="Rhs_assc_core"/>
</dbReference>
<dbReference type="Pfam" id="PF03534">
    <property type="entry name" value="SpvB"/>
    <property type="match status" value="1"/>
</dbReference>